<feature type="region of interest" description="Disordered" evidence="6">
    <location>
        <begin position="74"/>
        <end position="117"/>
    </location>
</feature>
<organism evidence="8 9">
    <name type="scientific">Prototheca wickerhamii</name>
    <dbReference type="NCBI Taxonomy" id="3111"/>
    <lineage>
        <taxon>Eukaryota</taxon>
        <taxon>Viridiplantae</taxon>
        <taxon>Chlorophyta</taxon>
        <taxon>core chlorophytes</taxon>
        <taxon>Trebouxiophyceae</taxon>
        <taxon>Chlorellales</taxon>
        <taxon>Chlorellaceae</taxon>
        <taxon>Prototheca</taxon>
    </lineage>
</organism>
<dbReference type="EMBL" id="JASFZW010000007">
    <property type="protein sequence ID" value="KAK2077258.1"/>
    <property type="molecule type" value="Genomic_DNA"/>
</dbReference>
<feature type="region of interest" description="Disordered" evidence="6">
    <location>
        <begin position="162"/>
        <end position="186"/>
    </location>
</feature>
<gene>
    <name evidence="8" type="ORF">QBZ16_004892</name>
</gene>
<dbReference type="GO" id="GO:0008270">
    <property type="term" value="F:zinc ion binding"/>
    <property type="evidence" value="ECO:0007669"/>
    <property type="project" value="UniProtKB-KW"/>
</dbReference>
<dbReference type="GO" id="GO:0005634">
    <property type="term" value="C:nucleus"/>
    <property type="evidence" value="ECO:0007669"/>
    <property type="project" value="UniProtKB-ARBA"/>
</dbReference>
<evidence type="ECO:0000313" key="9">
    <source>
        <dbReference type="Proteomes" id="UP001255856"/>
    </source>
</evidence>
<evidence type="ECO:0000256" key="6">
    <source>
        <dbReference type="SAM" id="MobiDB-lite"/>
    </source>
</evidence>
<feature type="domain" description="SANT" evidence="7">
    <location>
        <begin position="357"/>
        <end position="409"/>
    </location>
</feature>
<feature type="compositionally biased region" description="Low complexity" evidence="6">
    <location>
        <begin position="716"/>
        <end position="737"/>
    </location>
</feature>
<evidence type="ECO:0000256" key="5">
    <source>
        <dbReference type="ARBA" id="ARBA00023242"/>
    </source>
</evidence>
<accession>A0AAD9IFH4</accession>
<keyword evidence="2" id="KW-0863">Zinc-finger</keyword>
<keyword evidence="9" id="KW-1185">Reference proteome</keyword>
<feature type="region of interest" description="Disordered" evidence="6">
    <location>
        <begin position="714"/>
        <end position="751"/>
    </location>
</feature>
<dbReference type="InterPro" id="IPR009057">
    <property type="entry name" value="Homeodomain-like_sf"/>
</dbReference>
<dbReference type="InterPro" id="IPR001005">
    <property type="entry name" value="SANT/Myb"/>
</dbReference>
<proteinExistence type="predicted"/>
<keyword evidence="5" id="KW-0539">Nucleus</keyword>
<dbReference type="PANTHER" id="PTHR47340:SF1">
    <property type="entry name" value="DUPLICATED HOMEODOMAIN-LIKE SUPERFAMILY PROTEIN"/>
    <property type="match status" value="1"/>
</dbReference>
<feature type="region of interest" description="Disordered" evidence="6">
    <location>
        <begin position="1"/>
        <end position="57"/>
    </location>
</feature>
<evidence type="ECO:0000256" key="2">
    <source>
        <dbReference type="ARBA" id="ARBA00022771"/>
    </source>
</evidence>
<dbReference type="Gene3D" id="1.20.58.1880">
    <property type="match status" value="1"/>
</dbReference>
<feature type="region of interest" description="Disordered" evidence="6">
    <location>
        <begin position="479"/>
        <end position="507"/>
    </location>
</feature>
<evidence type="ECO:0000256" key="3">
    <source>
        <dbReference type="ARBA" id="ARBA00022833"/>
    </source>
</evidence>
<dbReference type="Proteomes" id="UP001255856">
    <property type="component" value="Unassembled WGS sequence"/>
</dbReference>
<protein>
    <recommendedName>
        <fullName evidence="7">SANT domain-containing protein</fullName>
    </recommendedName>
</protein>
<dbReference type="GO" id="GO:0003677">
    <property type="term" value="F:DNA binding"/>
    <property type="evidence" value="ECO:0007669"/>
    <property type="project" value="UniProtKB-KW"/>
</dbReference>
<evidence type="ECO:0000256" key="1">
    <source>
        <dbReference type="ARBA" id="ARBA00022723"/>
    </source>
</evidence>
<dbReference type="PROSITE" id="PS51293">
    <property type="entry name" value="SANT"/>
    <property type="match status" value="1"/>
</dbReference>
<dbReference type="SUPFAM" id="SSF46689">
    <property type="entry name" value="Homeodomain-like"/>
    <property type="match status" value="2"/>
</dbReference>
<sequence length="922" mass="96573">MGPPRRSEARYPKGLSSDALHDGRPRSVPHSFGGRTSPGECSPDPRNASLPGSAGAAGRVYPWNRRSMFEVTPLPAESALSGGHPSGEAEGLGRALDRPTPASRAEPAPEEGPPPSAAILSRIQDLDAEIVAVSAQAEAGREAVAALRVGVYKLRNELDSLRRTEPPVAEDEGPAPPSPTAAPPGASAAAWRAGLIRLGVEVERVEASRLPAQVIAASSAASSKARAAYAKLLPASLVDEATGAPHGRAVVEDVRALACFEDAARARARARGAAIQRVLRRELAASLRGHRSLRSADYARSDYEESVALARLLAVDRVRAACRLPAMGLASARAARWRWRDENRFVRDPEAEDAALALDRPWSEAETRAFMDAFLVFHKDFARIQAAALPHRRVTEVVALFYRIQRSDEFAQTRRKYQLRKRREQTEVNVRARAAFMGMAPGGKGAAGAGAKVDGEDEEVPEAGPFSAGSFGVAGAPSVAASVETRPGEASTSGKAPRRTTWAPCNPDIPLVPSGLRGLRRQRSRSSGELAIRTYRWLCDLAGNCVAVARDVAADNRPADAVLEAGGSVGFAASEAGRGAPASEPAPAPFSSGIEAADEEDAELLGAASAALALLRRGRDAAEKQGPAASEAGSKSMGAAPGLVEASDRDAARIAPPGAKAPRAQTSYWTQHERAAFLTAFRALRHAVPGKTLTQIKNYYQNYRAKLGLDRLAGDPGPISSATSSPSSAPAPEAANGARKRKAAADEAWDAKRGTPVVPLARPAPAAAAPQLPVRGSATVAADQTAAQTSQMASWFAAVAESFACQAAAAAAEAGAAAPSSAAAAAALQQQQLALQQQYQMAAFMHAMVSAGYHPANFMAGFPGQQAYGMAAGAHGPDAAALQQAQAQFAQQFQALQSLAIMGDQQQAGQQPRWRPRWPRAR</sequence>
<evidence type="ECO:0000259" key="7">
    <source>
        <dbReference type="PROSITE" id="PS51293"/>
    </source>
</evidence>
<evidence type="ECO:0000256" key="4">
    <source>
        <dbReference type="ARBA" id="ARBA00023125"/>
    </source>
</evidence>
<keyword evidence="3" id="KW-0862">Zinc</keyword>
<dbReference type="Gene3D" id="1.10.10.60">
    <property type="entry name" value="Homeodomain-like"/>
    <property type="match status" value="1"/>
</dbReference>
<evidence type="ECO:0000313" key="8">
    <source>
        <dbReference type="EMBL" id="KAK2077258.1"/>
    </source>
</evidence>
<dbReference type="FunFam" id="1.10.10.60:FF:000012">
    <property type="entry name" value="Metastasis-associated 1 family, member 3"/>
    <property type="match status" value="1"/>
</dbReference>
<dbReference type="PANTHER" id="PTHR47340">
    <property type="entry name" value="DUPLICATED HOMEODOMAIN-LIKE SUPERFAMILY PROTEIN"/>
    <property type="match status" value="1"/>
</dbReference>
<keyword evidence="4" id="KW-0238">DNA-binding</keyword>
<dbReference type="InterPro" id="IPR017884">
    <property type="entry name" value="SANT_dom"/>
</dbReference>
<dbReference type="AlphaFoldDB" id="A0AAD9IFH4"/>
<keyword evidence="1" id="KW-0479">Metal-binding</keyword>
<comment type="caution">
    <text evidence="8">The sequence shown here is derived from an EMBL/GenBank/DDBJ whole genome shotgun (WGS) entry which is preliminary data.</text>
</comment>
<dbReference type="CDD" id="cd00167">
    <property type="entry name" value="SANT"/>
    <property type="match status" value="1"/>
</dbReference>
<feature type="compositionally biased region" description="Basic and acidic residues" evidence="6">
    <location>
        <begin position="1"/>
        <end position="11"/>
    </location>
</feature>
<name>A0AAD9IFH4_PROWI</name>
<reference evidence="8" key="1">
    <citation type="submission" date="2021-01" db="EMBL/GenBank/DDBJ databases">
        <authorList>
            <person name="Eckstrom K.M.E."/>
        </authorList>
    </citation>
    <scope>NUCLEOTIDE SEQUENCE</scope>
    <source>
        <strain evidence="8">UVCC 0001</strain>
    </source>
</reference>